<gene>
    <name evidence="4" type="ORF">CWE14_13265</name>
</gene>
<comment type="similarity">
    <text evidence="1">Belongs to the nitroreductase family.</text>
</comment>
<evidence type="ECO:0000259" key="3">
    <source>
        <dbReference type="Pfam" id="PF00881"/>
    </source>
</evidence>
<evidence type="ECO:0000313" key="5">
    <source>
        <dbReference type="Proteomes" id="UP000287823"/>
    </source>
</evidence>
<dbReference type="RefSeq" id="WP_126799815.1">
    <property type="nucleotide sequence ID" value="NZ_PIPO01000006.1"/>
</dbReference>
<evidence type="ECO:0000256" key="2">
    <source>
        <dbReference type="ARBA" id="ARBA00023002"/>
    </source>
</evidence>
<comment type="caution">
    <text evidence="4">The sequence shown here is derived from an EMBL/GenBank/DDBJ whole genome shotgun (WGS) entry which is preliminary data.</text>
</comment>
<dbReference type="EMBL" id="PIPO01000006">
    <property type="protein sequence ID" value="RUO30333.1"/>
    <property type="molecule type" value="Genomic_DNA"/>
</dbReference>
<dbReference type="InterPro" id="IPR000415">
    <property type="entry name" value="Nitroreductase-like"/>
</dbReference>
<accession>A0A432WD71</accession>
<protein>
    <submittedName>
        <fullName evidence="4">Nitroreductase-like protein</fullName>
    </submittedName>
</protein>
<dbReference type="Pfam" id="PF00881">
    <property type="entry name" value="Nitroreductase"/>
    <property type="match status" value="2"/>
</dbReference>
<dbReference type="PANTHER" id="PTHR43673:SF10">
    <property type="entry name" value="NADH DEHYDROGENASE_NAD(P)H NITROREDUCTASE XCC3605-RELATED"/>
    <property type="match status" value="1"/>
</dbReference>
<keyword evidence="5" id="KW-1185">Reference proteome</keyword>
<keyword evidence="2" id="KW-0560">Oxidoreductase</keyword>
<evidence type="ECO:0000256" key="1">
    <source>
        <dbReference type="ARBA" id="ARBA00007118"/>
    </source>
</evidence>
<dbReference type="CDD" id="cd02062">
    <property type="entry name" value="Nitro_FMN_reductase"/>
    <property type="match status" value="1"/>
</dbReference>
<feature type="domain" description="Nitroreductase" evidence="3">
    <location>
        <begin position="262"/>
        <end position="341"/>
    </location>
</feature>
<dbReference type="PANTHER" id="PTHR43673">
    <property type="entry name" value="NAD(P)H NITROREDUCTASE YDGI-RELATED"/>
    <property type="match status" value="1"/>
</dbReference>
<dbReference type="InterPro" id="IPR029479">
    <property type="entry name" value="Nitroreductase"/>
</dbReference>
<evidence type="ECO:0000313" key="4">
    <source>
        <dbReference type="EMBL" id="RUO30333.1"/>
    </source>
</evidence>
<dbReference type="Proteomes" id="UP000287823">
    <property type="component" value="Unassembled WGS sequence"/>
</dbReference>
<proteinExistence type="inferred from homology"/>
<dbReference type="SUPFAM" id="SSF55469">
    <property type="entry name" value="FMN-dependent nitroreductase-like"/>
    <property type="match status" value="1"/>
</dbReference>
<dbReference type="GO" id="GO:0016491">
    <property type="term" value="F:oxidoreductase activity"/>
    <property type="evidence" value="ECO:0007669"/>
    <property type="project" value="UniProtKB-KW"/>
</dbReference>
<sequence length="364" mass="41723">MKQLLRKLVPSILVVALLRFKATLGYLLLKACSKSAFLTSFHYAFFNRRFYREHQSVLLGRLAYGDSLKGDVRTSYLLRRNIHRLEKGLIMKPRRPIFALNYIEETIDCYETAASNENVCLDELKWATDVLVSYFEVIESTSITAPLRFRFNKARKYEKPKEDILDNASDTENFIPYPSKDLPDLEVTTEELSKLYMRRRSTRWFESRPVPSDSLLRAIEMASTAPSACNRQPYSFKICTHPETAQKISKLAMGTSGFSDNIQSLIVVVGDLSAYPLERDRHCIYIDSSLASMQLMLALETMGLATCPINWPDIEEREQAMQDTLNLPKYLRPVMLIAVGYPDLEGGIPYSQKKPKEILAEFLN</sequence>
<feature type="domain" description="Nitroreductase" evidence="3">
    <location>
        <begin position="197"/>
        <end position="254"/>
    </location>
</feature>
<organism evidence="4 5">
    <name type="scientific">Aliidiomarina soli</name>
    <dbReference type="NCBI Taxonomy" id="1928574"/>
    <lineage>
        <taxon>Bacteria</taxon>
        <taxon>Pseudomonadati</taxon>
        <taxon>Pseudomonadota</taxon>
        <taxon>Gammaproteobacteria</taxon>
        <taxon>Alteromonadales</taxon>
        <taxon>Idiomarinaceae</taxon>
        <taxon>Aliidiomarina</taxon>
    </lineage>
</organism>
<name>A0A432WD71_9GAMM</name>
<dbReference type="AlphaFoldDB" id="A0A432WD71"/>
<dbReference type="Gene3D" id="3.40.109.10">
    <property type="entry name" value="NADH Oxidase"/>
    <property type="match status" value="1"/>
</dbReference>
<reference evidence="4 5" key="1">
    <citation type="journal article" date="2011" name="Front. Microbiol.">
        <title>Genomic signatures of strain selection and enhancement in Bacillus atrophaeus var. globigii, a historical biowarfare simulant.</title>
        <authorList>
            <person name="Gibbons H.S."/>
            <person name="Broomall S.M."/>
            <person name="McNew L.A."/>
            <person name="Daligault H."/>
            <person name="Chapman C."/>
            <person name="Bruce D."/>
            <person name="Karavis M."/>
            <person name="Krepps M."/>
            <person name="McGregor P.A."/>
            <person name="Hong C."/>
            <person name="Park K.H."/>
            <person name="Akmal A."/>
            <person name="Feldman A."/>
            <person name="Lin J.S."/>
            <person name="Chang W.E."/>
            <person name="Higgs B.W."/>
            <person name="Demirev P."/>
            <person name="Lindquist J."/>
            <person name="Liem A."/>
            <person name="Fochler E."/>
            <person name="Read T.D."/>
            <person name="Tapia R."/>
            <person name="Johnson S."/>
            <person name="Bishop-Lilly K.A."/>
            <person name="Detter C."/>
            <person name="Han C."/>
            <person name="Sozhamannan S."/>
            <person name="Rosenzweig C.N."/>
            <person name="Skowronski E.W."/>
        </authorList>
    </citation>
    <scope>NUCLEOTIDE SEQUENCE [LARGE SCALE GENOMIC DNA]</scope>
    <source>
        <strain evidence="4 5">Y4G10-17</strain>
    </source>
</reference>